<evidence type="ECO:0000256" key="3">
    <source>
        <dbReference type="ARBA" id="ARBA00023078"/>
    </source>
</evidence>
<dbReference type="PANTHER" id="PTHR44943">
    <property type="entry name" value="CELLULOSE SYNTHASE OPERON PROTEIN C"/>
    <property type="match status" value="1"/>
</dbReference>
<dbReference type="InterPro" id="IPR019734">
    <property type="entry name" value="TPR_rpt"/>
</dbReference>
<keyword evidence="6" id="KW-0812">Transmembrane</keyword>
<keyword evidence="3" id="KW-0793">Thylakoid</keyword>
<feature type="repeat" description="TPR" evidence="4">
    <location>
        <begin position="126"/>
        <end position="159"/>
    </location>
</feature>
<dbReference type="OrthoDB" id="5338908at2"/>
<feature type="repeat" description="TPR" evidence="4">
    <location>
        <begin position="92"/>
        <end position="125"/>
    </location>
</feature>
<dbReference type="Gene3D" id="1.25.40.10">
    <property type="entry name" value="Tetratricopeptide repeat domain"/>
    <property type="match status" value="1"/>
</dbReference>
<evidence type="ECO:0000256" key="6">
    <source>
        <dbReference type="SAM" id="Phobius"/>
    </source>
</evidence>
<evidence type="ECO:0000313" key="8">
    <source>
        <dbReference type="Proteomes" id="UP000014216"/>
    </source>
</evidence>
<sequence>MKTDTMTEKSGAVSRQTLYIMILVALTVGFIVGAAYTSFKLAKDSSATRMDVHSGPAPGSDAHSETAGTAAPDMDDKIAELEALVKQHPEDARAWANLGHVYFDADQPDSAIQAYQKSLALVPGDPAVLTDMGVMYRRNGEPDKAIQAFDQAVAASPGFETALFNKGVVLMADLNDLPRAMAAWEELVKVNPDATTPGGEKVADIVSRMRQQN</sequence>
<keyword evidence="2 4" id="KW-0802">TPR repeat</keyword>
<dbReference type="Proteomes" id="UP000014216">
    <property type="component" value="Unassembled WGS sequence"/>
</dbReference>
<gene>
    <name evidence="7" type="ORF">Dpo_7c02370</name>
</gene>
<reference evidence="7 8" key="1">
    <citation type="journal article" date="2013" name="Genome Announc.">
        <title>Draft Genome Sequence of Desulfotignum phosphitoxidans DSM 13687 Strain FiPS-3.</title>
        <authorList>
            <person name="Poehlein A."/>
            <person name="Daniel R."/>
            <person name="Simeonova D.D."/>
        </authorList>
    </citation>
    <scope>NUCLEOTIDE SEQUENCE [LARGE SCALE GENOMIC DNA]</scope>
    <source>
        <strain evidence="7 8">DSM 13687</strain>
    </source>
</reference>
<organism evidence="7 8">
    <name type="scientific">Desulfotignum phosphitoxidans DSM 13687</name>
    <dbReference type="NCBI Taxonomy" id="1286635"/>
    <lineage>
        <taxon>Bacteria</taxon>
        <taxon>Pseudomonadati</taxon>
        <taxon>Thermodesulfobacteriota</taxon>
        <taxon>Desulfobacteria</taxon>
        <taxon>Desulfobacterales</taxon>
        <taxon>Desulfobacteraceae</taxon>
        <taxon>Desulfotignum</taxon>
    </lineage>
</organism>
<accession>S0G4E0</accession>
<feature type="transmembrane region" description="Helical" evidence="6">
    <location>
        <begin position="18"/>
        <end position="39"/>
    </location>
</feature>
<keyword evidence="1" id="KW-0677">Repeat</keyword>
<comment type="caution">
    <text evidence="7">The sequence shown here is derived from an EMBL/GenBank/DDBJ whole genome shotgun (WGS) entry which is preliminary data.</text>
</comment>
<dbReference type="Pfam" id="PF13432">
    <property type="entry name" value="TPR_16"/>
    <property type="match status" value="2"/>
</dbReference>
<dbReference type="SUPFAM" id="SSF48452">
    <property type="entry name" value="TPR-like"/>
    <property type="match status" value="1"/>
</dbReference>
<feature type="region of interest" description="Disordered" evidence="5">
    <location>
        <begin position="49"/>
        <end position="70"/>
    </location>
</feature>
<evidence type="ECO:0000256" key="2">
    <source>
        <dbReference type="ARBA" id="ARBA00022803"/>
    </source>
</evidence>
<evidence type="ECO:0000256" key="1">
    <source>
        <dbReference type="ARBA" id="ARBA00022737"/>
    </source>
</evidence>
<dbReference type="PROSITE" id="PS50293">
    <property type="entry name" value="TPR_REGION"/>
    <property type="match status" value="1"/>
</dbReference>
<proteinExistence type="predicted"/>
<keyword evidence="6" id="KW-1133">Transmembrane helix</keyword>
<dbReference type="RefSeq" id="WP_006967269.1">
    <property type="nucleotide sequence ID" value="NZ_APJX01000007.1"/>
</dbReference>
<evidence type="ECO:0000256" key="4">
    <source>
        <dbReference type="PROSITE-ProRule" id="PRU00339"/>
    </source>
</evidence>
<name>S0G4E0_9BACT</name>
<keyword evidence="8" id="KW-1185">Reference proteome</keyword>
<protein>
    <submittedName>
        <fullName evidence="7">Tetratricopeptide TPR repeat-containing protein</fullName>
    </submittedName>
</protein>
<dbReference type="AlphaFoldDB" id="S0G4E0"/>
<evidence type="ECO:0000256" key="5">
    <source>
        <dbReference type="SAM" id="MobiDB-lite"/>
    </source>
</evidence>
<evidence type="ECO:0000313" key="7">
    <source>
        <dbReference type="EMBL" id="EMS78761.1"/>
    </source>
</evidence>
<dbReference type="SMART" id="SM00028">
    <property type="entry name" value="TPR"/>
    <property type="match status" value="3"/>
</dbReference>
<dbReference type="InterPro" id="IPR011990">
    <property type="entry name" value="TPR-like_helical_dom_sf"/>
</dbReference>
<dbReference type="InterPro" id="IPR051685">
    <property type="entry name" value="Ycf3/AcsC/BcsC/TPR_MFPF"/>
</dbReference>
<dbReference type="PROSITE" id="PS50005">
    <property type="entry name" value="TPR"/>
    <property type="match status" value="2"/>
</dbReference>
<dbReference type="EMBL" id="APJX01000007">
    <property type="protein sequence ID" value="EMS78761.1"/>
    <property type="molecule type" value="Genomic_DNA"/>
</dbReference>
<dbReference type="PANTHER" id="PTHR44943:SF9">
    <property type="entry name" value="TPR-REPEAT-CONTAINING PROTEIN"/>
    <property type="match status" value="1"/>
</dbReference>
<keyword evidence="6" id="KW-0472">Membrane</keyword>